<evidence type="ECO:0000313" key="2">
    <source>
        <dbReference type="Proteomes" id="UP000886653"/>
    </source>
</evidence>
<keyword evidence="2" id="KW-1185">Reference proteome</keyword>
<reference evidence="1" key="1">
    <citation type="submission" date="2013-11" db="EMBL/GenBank/DDBJ databases">
        <title>Genome sequence of the fusiform rust pathogen reveals effectors for host alternation and coevolution with pine.</title>
        <authorList>
            <consortium name="DOE Joint Genome Institute"/>
            <person name="Smith K."/>
            <person name="Pendleton A."/>
            <person name="Kubisiak T."/>
            <person name="Anderson C."/>
            <person name="Salamov A."/>
            <person name="Aerts A."/>
            <person name="Riley R."/>
            <person name="Clum A."/>
            <person name="Lindquist E."/>
            <person name="Ence D."/>
            <person name="Campbell M."/>
            <person name="Kronenberg Z."/>
            <person name="Feau N."/>
            <person name="Dhillon B."/>
            <person name="Hamelin R."/>
            <person name="Burleigh J."/>
            <person name="Smith J."/>
            <person name="Yandell M."/>
            <person name="Nelson C."/>
            <person name="Grigoriev I."/>
            <person name="Davis J."/>
        </authorList>
    </citation>
    <scope>NUCLEOTIDE SEQUENCE</scope>
    <source>
        <strain evidence="1">G11</strain>
    </source>
</reference>
<evidence type="ECO:0000313" key="1">
    <source>
        <dbReference type="EMBL" id="KAG0142602.1"/>
    </source>
</evidence>
<gene>
    <name evidence="1" type="ORF">CROQUDRAFT_135457</name>
</gene>
<organism evidence="1 2">
    <name type="scientific">Cronartium quercuum f. sp. fusiforme G11</name>
    <dbReference type="NCBI Taxonomy" id="708437"/>
    <lineage>
        <taxon>Eukaryota</taxon>
        <taxon>Fungi</taxon>
        <taxon>Dikarya</taxon>
        <taxon>Basidiomycota</taxon>
        <taxon>Pucciniomycotina</taxon>
        <taxon>Pucciniomycetes</taxon>
        <taxon>Pucciniales</taxon>
        <taxon>Coleosporiaceae</taxon>
        <taxon>Cronartium</taxon>
    </lineage>
</organism>
<name>A0A9P6NBL0_9BASI</name>
<protein>
    <submittedName>
        <fullName evidence="1">Uncharacterized protein</fullName>
    </submittedName>
</protein>
<sequence length="380" mass="42448">MASCVNCRRSDVVGQAGKKLWTCVMEMGSTCEIDWVREGNTRNAVQRCRDGVGVEIQVIVKNREKAVSNLVMRKDVQRWKDGVGVGRQVIVKNREKAVSNLVMRIDVQRCRDGVGVGRQVIVKNREKAVSNLVMRIDVQRCRDGVGVGRQVIVKNREKAVPNLVMRKDVQRWKDGVGVGRQVIVKNREKAVSNLVMRIDVQRCRDGVGVGRQVIVKNREKAVPNLVMRKDVQRWKDGVGIGRQGINVASSIVNLKHLKSGLKDGVQGIAVPSSRMTTQFTGGFTDCVIITRKIWARRNLPRTGSYIRLAEEMGAEEAKQTAVRAHALAQTVLADKRLGLDTTSADVRKVGPVRLCLSYQLKRWKQDCSDVEKQAQNLHAS</sequence>
<accession>A0A9P6NBL0</accession>
<dbReference type="AlphaFoldDB" id="A0A9P6NBL0"/>
<comment type="caution">
    <text evidence="1">The sequence shown here is derived from an EMBL/GenBank/DDBJ whole genome shotgun (WGS) entry which is preliminary data.</text>
</comment>
<proteinExistence type="predicted"/>
<dbReference type="EMBL" id="MU167343">
    <property type="protein sequence ID" value="KAG0142602.1"/>
    <property type="molecule type" value="Genomic_DNA"/>
</dbReference>
<dbReference type="Proteomes" id="UP000886653">
    <property type="component" value="Unassembled WGS sequence"/>
</dbReference>